<dbReference type="PANTHER" id="PTHR21654:SF63">
    <property type="entry name" value="MYB-LIKE DOMAIN-CONTAINING PROTEIN"/>
    <property type="match status" value="1"/>
</dbReference>
<dbReference type="KEGG" id="jre:109009375"/>
<keyword evidence="7" id="KW-1185">Reference proteome</keyword>
<dbReference type="RefSeq" id="XP_018845381.1">
    <property type="nucleotide sequence ID" value="XM_018989836.2"/>
</dbReference>
<evidence type="ECO:0000256" key="6">
    <source>
        <dbReference type="ARBA" id="ARBA00023242"/>
    </source>
</evidence>
<keyword evidence="5" id="KW-0804">Transcription</keyword>
<dbReference type="Proteomes" id="UP000235220">
    <property type="component" value="Chromosome 5"/>
</dbReference>
<evidence type="ECO:0000256" key="1">
    <source>
        <dbReference type="ARBA" id="ARBA00004123"/>
    </source>
</evidence>
<dbReference type="Gene3D" id="1.10.10.60">
    <property type="entry name" value="Homeodomain-like"/>
    <property type="match status" value="2"/>
</dbReference>
<dbReference type="GO" id="GO:0003677">
    <property type="term" value="F:DNA binding"/>
    <property type="evidence" value="ECO:0007669"/>
    <property type="project" value="UniProtKB-KW"/>
</dbReference>
<gene>
    <name evidence="8" type="primary">LOC109009375</name>
</gene>
<dbReference type="GO" id="GO:0006355">
    <property type="term" value="P:regulation of DNA-templated transcription"/>
    <property type="evidence" value="ECO:0007669"/>
    <property type="project" value="UniProtKB-ARBA"/>
</dbReference>
<sequence>MDDQYHGLLDFRHFMAGRTRFPAVTQPTGEPFFLQKNVVPTQLQYEAIMVGTEAFPRGLVGFSHDSMTSTISPTTASTASLAATLSGSVQMESSGWMGTYDGGNSTRWPRQETLTLLEIRSRLDSKFKETNQKGPLWDEVSRLMAEEGYERTGKKCKEKFENLYKYYKKTKEGKAGRQGGKHYRFFRQLEAIYGEGSKCNNHASVSDHTHLARNSSLPGHDDQNPNNVTNREVLQNKMLCKSLSFSNSSEFETSSSENNDDDLSAIAFMMNQSKEEKKVKNERQGFTRNKKSWKSKVEEFVDAQMSKMMDAQDAWMDRMLKNIERREQERLSKEEEWRKQEAVQFDQEVHDICTQKRAWIEARDAAIMEALKKCIGKELQVSLSAHDLMAAVETQSHKEAQDERRKEIPFRTVNNSRSWTEMEVSSLIQLRTSLELRFQEGSRYLEESLWEEIAAKMGSLDFDRSAVDCKEKWENISIFYNKTMEYCNEKREDHHHEDLDLRTRAGGYFDQQQPNSYLDQETCRQRPPESMGVLQLMKEGTDLPASSSSSHVGRADVHPHSFYHGGEKVWQKYGVRSINSKGKRQH</sequence>
<evidence type="ECO:0000313" key="8">
    <source>
        <dbReference type="RefSeq" id="XP_018845381.1"/>
    </source>
</evidence>
<dbReference type="AlphaFoldDB" id="A0A2I4GNA8"/>
<evidence type="ECO:0000313" key="7">
    <source>
        <dbReference type="Proteomes" id="UP000235220"/>
    </source>
</evidence>
<dbReference type="InterPro" id="IPR044822">
    <property type="entry name" value="Myb_DNA-bind_4"/>
</dbReference>
<dbReference type="Gramene" id="Jr05_03750_p1">
    <property type="protein sequence ID" value="cds.Jr05_03750_p1"/>
    <property type="gene ID" value="Jr05_03750"/>
</dbReference>
<reference evidence="8" key="1">
    <citation type="submission" date="2025-08" db="UniProtKB">
        <authorList>
            <consortium name="RefSeq"/>
        </authorList>
    </citation>
    <scope>IDENTIFICATION</scope>
    <source>
        <tissue evidence="8">Leaves</tissue>
    </source>
</reference>
<evidence type="ECO:0000256" key="4">
    <source>
        <dbReference type="ARBA" id="ARBA00023125"/>
    </source>
</evidence>
<organism evidence="7 8">
    <name type="scientific">Juglans regia</name>
    <name type="common">English walnut</name>
    <dbReference type="NCBI Taxonomy" id="51240"/>
    <lineage>
        <taxon>Eukaryota</taxon>
        <taxon>Viridiplantae</taxon>
        <taxon>Streptophyta</taxon>
        <taxon>Embryophyta</taxon>
        <taxon>Tracheophyta</taxon>
        <taxon>Spermatophyta</taxon>
        <taxon>Magnoliopsida</taxon>
        <taxon>eudicotyledons</taxon>
        <taxon>Gunneridae</taxon>
        <taxon>Pentapetalae</taxon>
        <taxon>rosids</taxon>
        <taxon>fabids</taxon>
        <taxon>Fagales</taxon>
        <taxon>Juglandaceae</taxon>
        <taxon>Juglans</taxon>
    </lineage>
</organism>
<evidence type="ECO:0000256" key="2">
    <source>
        <dbReference type="ARBA" id="ARBA00022737"/>
    </source>
</evidence>
<dbReference type="OrthoDB" id="1919525at2759"/>
<evidence type="ECO:0000256" key="5">
    <source>
        <dbReference type="ARBA" id="ARBA00023163"/>
    </source>
</evidence>
<dbReference type="Pfam" id="PF13837">
    <property type="entry name" value="Myb_DNA-bind_4"/>
    <property type="match status" value="2"/>
</dbReference>
<dbReference type="PANTHER" id="PTHR21654">
    <property type="entry name" value="FI21293P1"/>
    <property type="match status" value="1"/>
</dbReference>
<name>A0A2I4GNA8_JUGRE</name>
<evidence type="ECO:0000256" key="3">
    <source>
        <dbReference type="ARBA" id="ARBA00023015"/>
    </source>
</evidence>
<keyword evidence="3" id="KW-0805">Transcription regulation</keyword>
<dbReference type="GeneID" id="109009375"/>
<accession>A0A2I4GNA8</accession>
<comment type="subcellular location">
    <subcellularLocation>
        <location evidence="1">Nucleus</location>
    </subcellularLocation>
</comment>
<dbReference type="PROSITE" id="PS50090">
    <property type="entry name" value="MYB_LIKE"/>
    <property type="match status" value="2"/>
</dbReference>
<dbReference type="InterPro" id="IPR001005">
    <property type="entry name" value="SANT/Myb"/>
</dbReference>
<dbReference type="GO" id="GO:0005634">
    <property type="term" value="C:nucleus"/>
    <property type="evidence" value="ECO:0007669"/>
    <property type="project" value="UniProtKB-SubCell"/>
</dbReference>
<protein>
    <submittedName>
        <fullName evidence="8">Trihelix transcription factor PTL-like</fullName>
    </submittedName>
</protein>
<dbReference type="FunFam" id="1.10.10.60:FF:000061">
    <property type="entry name" value="Trihelix transcription factor GT-2"/>
    <property type="match status" value="2"/>
</dbReference>
<keyword evidence="6" id="KW-0539">Nucleus</keyword>
<keyword evidence="4" id="KW-0238">DNA-binding</keyword>
<dbReference type="CDD" id="cd12203">
    <property type="entry name" value="GT1"/>
    <property type="match status" value="2"/>
</dbReference>
<keyword evidence="2" id="KW-0677">Repeat</keyword>
<dbReference type="SMART" id="SM00717">
    <property type="entry name" value="SANT"/>
    <property type="match status" value="2"/>
</dbReference>
<proteinExistence type="predicted"/>